<comment type="similarity">
    <text evidence="8">Belongs to the DHHC palmitoyltransferase family.</text>
</comment>
<feature type="transmembrane region" description="Helical" evidence="8">
    <location>
        <begin position="392"/>
        <end position="412"/>
    </location>
</feature>
<dbReference type="GO" id="GO:0019706">
    <property type="term" value="F:protein-cysteine S-palmitoyltransferase activity"/>
    <property type="evidence" value="ECO:0007669"/>
    <property type="project" value="UniProtKB-EC"/>
</dbReference>
<dbReference type="PANTHER" id="PTHR24198:SF165">
    <property type="entry name" value="ANKYRIN REPEAT-CONTAINING PROTEIN-RELATED"/>
    <property type="match status" value="1"/>
</dbReference>
<sequence length="597" mass="65628">MLAGFANAANDEDDIHMEQAIPTDKAVFLLQMIAELKKNGQVPPEANDRRLMHAMHYNLLKQKTEENVQNLGALPGFLPSPSDMASVPTSLAHPVGSGRLVKPPYLSAPFSGHSAMTAQTPEKSLIQEVGDMLRTNPASINHQDKDGDTLLHRVCAANMEGLVEVLLKNGANPNIANHKGQTPVHFSAREGQLLTIQILKDFGADVAALDVDGLSSLHYAASSKAELAPQTLHYLTECCGLSYAARTGSGQSLLHIIAQTEKENNRQMLPLLLSQPELDVGWVDNSGSNALHYSVETCQTHMSYLLVCSQGAKLSLSVNSDGKTPLAIAKTLHKMEGFALSQEMEAWLAKGQGYKPSSSYPFKFYQRLLLPVLILGAGLVSARIFTPQYQGFLSLLGLIIFYNCSFAAAARINHVSRLPDPSKLAAFMTGVALSIIVLCSEYSFLDFGDLLTNSRMLLIFGICLCLVVGVVLYARLVFGDPGFTLESKRKENGTFYTMKDLVQLRKPGVWCTICQLIPTKPSKHCKLCNRCVYWMDHHCLYTMRCIGKRNYYTFVWFNFVLVAGLGQTLLLFPGYAEHLGYKHAWMELPPHCSTGAV</sequence>
<reference evidence="10" key="1">
    <citation type="submission" date="2020-06" db="EMBL/GenBank/DDBJ databases">
        <title>Draft genome of Bugula neritina, a colonial animal packing powerful symbionts and potential medicines.</title>
        <authorList>
            <person name="Rayko M."/>
        </authorList>
    </citation>
    <scope>NUCLEOTIDE SEQUENCE [LARGE SCALE GENOMIC DNA]</scope>
    <source>
        <strain evidence="10">Kwan_BN1</strain>
    </source>
</reference>
<gene>
    <name evidence="10" type="ORF">EB796_004630</name>
</gene>
<dbReference type="Pfam" id="PF12796">
    <property type="entry name" value="Ank_2"/>
    <property type="match status" value="1"/>
</dbReference>
<evidence type="ECO:0000256" key="7">
    <source>
        <dbReference type="PROSITE-ProRule" id="PRU00023"/>
    </source>
</evidence>
<feature type="domain" description="Palmitoyltransferase DHHC" evidence="9">
    <location>
        <begin position="509"/>
        <end position="572"/>
    </location>
</feature>
<dbReference type="SUPFAM" id="SSF48403">
    <property type="entry name" value="Ankyrin repeat"/>
    <property type="match status" value="1"/>
</dbReference>
<dbReference type="PANTHER" id="PTHR24198">
    <property type="entry name" value="ANKYRIN REPEAT AND PROTEIN KINASE DOMAIN-CONTAINING PROTEIN"/>
    <property type="match status" value="1"/>
</dbReference>
<dbReference type="AlphaFoldDB" id="A0A7J7KEK4"/>
<comment type="subcellular location">
    <subcellularLocation>
        <location evidence="1">Membrane</location>
        <topology evidence="1">Multi-pass membrane protein</topology>
    </subcellularLocation>
</comment>
<evidence type="ECO:0000256" key="8">
    <source>
        <dbReference type="RuleBase" id="RU079119"/>
    </source>
</evidence>
<evidence type="ECO:0000256" key="4">
    <source>
        <dbReference type="ARBA" id="ARBA00022989"/>
    </source>
</evidence>
<accession>A0A7J7KEK4</accession>
<evidence type="ECO:0000256" key="2">
    <source>
        <dbReference type="ARBA" id="ARBA00022692"/>
    </source>
</evidence>
<comment type="catalytic activity">
    <reaction evidence="8">
        <text>L-cysteinyl-[protein] + hexadecanoyl-CoA = S-hexadecanoyl-L-cysteinyl-[protein] + CoA</text>
        <dbReference type="Rhea" id="RHEA:36683"/>
        <dbReference type="Rhea" id="RHEA-COMP:10131"/>
        <dbReference type="Rhea" id="RHEA-COMP:11032"/>
        <dbReference type="ChEBI" id="CHEBI:29950"/>
        <dbReference type="ChEBI" id="CHEBI:57287"/>
        <dbReference type="ChEBI" id="CHEBI:57379"/>
        <dbReference type="ChEBI" id="CHEBI:74151"/>
        <dbReference type="EC" id="2.3.1.225"/>
    </reaction>
</comment>
<keyword evidence="6 8" id="KW-0472">Membrane</keyword>
<evidence type="ECO:0000256" key="3">
    <source>
        <dbReference type="ARBA" id="ARBA00022737"/>
    </source>
</evidence>
<evidence type="ECO:0000259" key="9">
    <source>
        <dbReference type="Pfam" id="PF01529"/>
    </source>
</evidence>
<dbReference type="PROSITE" id="PS50088">
    <property type="entry name" value="ANK_REPEAT"/>
    <property type="match status" value="2"/>
</dbReference>
<dbReference type="PROSITE" id="PS50216">
    <property type="entry name" value="DHHC"/>
    <property type="match status" value="1"/>
</dbReference>
<dbReference type="OrthoDB" id="6234726at2759"/>
<organism evidence="10 11">
    <name type="scientific">Bugula neritina</name>
    <name type="common">Brown bryozoan</name>
    <name type="synonym">Sertularia neritina</name>
    <dbReference type="NCBI Taxonomy" id="10212"/>
    <lineage>
        <taxon>Eukaryota</taxon>
        <taxon>Metazoa</taxon>
        <taxon>Spiralia</taxon>
        <taxon>Lophotrochozoa</taxon>
        <taxon>Bryozoa</taxon>
        <taxon>Gymnolaemata</taxon>
        <taxon>Cheilostomatida</taxon>
        <taxon>Flustrina</taxon>
        <taxon>Buguloidea</taxon>
        <taxon>Bugulidae</taxon>
        <taxon>Bugula</taxon>
    </lineage>
</organism>
<keyword evidence="8" id="KW-0012">Acyltransferase</keyword>
<keyword evidence="4 8" id="KW-1133">Transmembrane helix</keyword>
<comment type="domain">
    <text evidence="8">The DHHC domain is required for palmitoyltransferase activity.</text>
</comment>
<evidence type="ECO:0000313" key="11">
    <source>
        <dbReference type="Proteomes" id="UP000593567"/>
    </source>
</evidence>
<dbReference type="Gene3D" id="1.25.40.20">
    <property type="entry name" value="Ankyrin repeat-containing domain"/>
    <property type="match status" value="2"/>
</dbReference>
<feature type="transmembrane region" description="Helical" evidence="8">
    <location>
        <begin position="457"/>
        <end position="478"/>
    </location>
</feature>
<keyword evidence="11" id="KW-1185">Reference proteome</keyword>
<evidence type="ECO:0000256" key="6">
    <source>
        <dbReference type="ARBA" id="ARBA00023136"/>
    </source>
</evidence>
<feature type="transmembrane region" description="Helical" evidence="8">
    <location>
        <begin position="424"/>
        <end position="445"/>
    </location>
</feature>
<protein>
    <recommendedName>
        <fullName evidence="8">Palmitoyltransferase</fullName>
        <ecNumber evidence="8">2.3.1.225</ecNumber>
    </recommendedName>
</protein>
<dbReference type="PROSITE" id="PS50297">
    <property type="entry name" value="ANK_REP_REGION"/>
    <property type="match status" value="2"/>
</dbReference>
<dbReference type="InterPro" id="IPR002110">
    <property type="entry name" value="Ankyrin_rpt"/>
</dbReference>
<evidence type="ECO:0000256" key="5">
    <source>
        <dbReference type="ARBA" id="ARBA00023043"/>
    </source>
</evidence>
<dbReference type="InterPro" id="IPR036770">
    <property type="entry name" value="Ankyrin_rpt-contain_sf"/>
</dbReference>
<keyword evidence="8" id="KW-0808">Transferase</keyword>
<keyword evidence="5 7" id="KW-0040">ANK repeat</keyword>
<comment type="caution">
    <text evidence="10">The sequence shown here is derived from an EMBL/GenBank/DDBJ whole genome shotgun (WGS) entry which is preliminary data.</text>
</comment>
<dbReference type="EC" id="2.3.1.225" evidence="8"/>
<feature type="transmembrane region" description="Helical" evidence="8">
    <location>
        <begin position="551"/>
        <end position="576"/>
    </location>
</feature>
<feature type="repeat" description="ANK" evidence="7">
    <location>
        <begin position="179"/>
        <end position="211"/>
    </location>
</feature>
<proteinExistence type="inferred from homology"/>
<evidence type="ECO:0000313" key="10">
    <source>
        <dbReference type="EMBL" id="KAF6037069.1"/>
    </source>
</evidence>
<dbReference type="InterPro" id="IPR001594">
    <property type="entry name" value="Palmitoyltrfase_DHHC"/>
</dbReference>
<keyword evidence="2 8" id="KW-0812">Transmembrane</keyword>
<dbReference type="Pfam" id="PF01529">
    <property type="entry name" value="DHHC"/>
    <property type="match status" value="1"/>
</dbReference>
<dbReference type="GO" id="GO:0016020">
    <property type="term" value="C:membrane"/>
    <property type="evidence" value="ECO:0007669"/>
    <property type="project" value="UniProtKB-SubCell"/>
</dbReference>
<dbReference type="Proteomes" id="UP000593567">
    <property type="component" value="Unassembled WGS sequence"/>
</dbReference>
<name>A0A7J7KEK4_BUGNE</name>
<dbReference type="SMART" id="SM00248">
    <property type="entry name" value="ANK"/>
    <property type="match status" value="5"/>
</dbReference>
<evidence type="ECO:0000256" key="1">
    <source>
        <dbReference type="ARBA" id="ARBA00004141"/>
    </source>
</evidence>
<feature type="transmembrane region" description="Helical" evidence="8">
    <location>
        <begin position="368"/>
        <end position="386"/>
    </location>
</feature>
<keyword evidence="3" id="KW-0677">Repeat</keyword>
<feature type="repeat" description="ANK" evidence="7">
    <location>
        <begin position="146"/>
        <end position="178"/>
    </location>
</feature>
<dbReference type="EMBL" id="VXIV02000630">
    <property type="protein sequence ID" value="KAF6037069.1"/>
    <property type="molecule type" value="Genomic_DNA"/>
</dbReference>